<keyword evidence="2" id="KW-1185">Reference proteome</keyword>
<dbReference type="AlphaFoldDB" id="A0A0X8JJN9"/>
<sequence length="122" mass="13063">MSRSMRPISLITDLQLSQAELSANAGAHFKGYCHGNLICLALQISPLRPARAAGYAQAPEGFFSHALKGALQCVSAKMPDKSQLSINAVSKPTENIGTDKFPEGLCHGRLASKTRKIACEDH</sequence>
<accession>A0A0X8JJN9</accession>
<gene>
    <name evidence="1" type="ORF">AXF13_07810</name>
</gene>
<dbReference type="KEGG" id="dfi:AXF13_07810"/>
<reference evidence="2" key="1">
    <citation type="submission" date="2016-02" db="EMBL/GenBank/DDBJ databases">
        <authorList>
            <person name="Holder M.E."/>
            <person name="Ajami N.J."/>
            <person name="Petrosino J.F."/>
        </authorList>
    </citation>
    <scope>NUCLEOTIDE SEQUENCE [LARGE SCALE GENOMIC DNA]</scope>
    <source>
        <strain evidence="2">CCUG 45958</strain>
    </source>
</reference>
<dbReference type="Proteomes" id="UP000069241">
    <property type="component" value="Chromosome"/>
</dbReference>
<dbReference type="STRING" id="44742.AXF13_07810"/>
<evidence type="ECO:0000313" key="2">
    <source>
        <dbReference type="Proteomes" id="UP000069241"/>
    </source>
</evidence>
<proteinExistence type="predicted"/>
<evidence type="ECO:0000313" key="1">
    <source>
        <dbReference type="EMBL" id="AMD90029.1"/>
    </source>
</evidence>
<dbReference type="EMBL" id="CP014229">
    <property type="protein sequence ID" value="AMD90029.1"/>
    <property type="molecule type" value="Genomic_DNA"/>
</dbReference>
<protein>
    <submittedName>
        <fullName evidence="1">Uncharacterized protein</fullName>
    </submittedName>
</protein>
<organism evidence="1 2">
    <name type="scientific">Desulfovibrio fairfieldensis</name>
    <dbReference type="NCBI Taxonomy" id="44742"/>
    <lineage>
        <taxon>Bacteria</taxon>
        <taxon>Pseudomonadati</taxon>
        <taxon>Thermodesulfobacteriota</taxon>
        <taxon>Desulfovibrionia</taxon>
        <taxon>Desulfovibrionales</taxon>
        <taxon>Desulfovibrionaceae</taxon>
        <taxon>Desulfovibrio</taxon>
    </lineage>
</organism>
<name>A0A0X8JJN9_9BACT</name>